<keyword evidence="1" id="KW-1133">Transmembrane helix</keyword>
<evidence type="ECO:0000313" key="3">
    <source>
        <dbReference type="Proteomes" id="UP000321304"/>
    </source>
</evidence>
<dbReference type="EMBL" id="VITY01000001">
    <property type="protein sequence ID" value="TWC06865.1"/>
    <property type="molecule type" value="Genomic_DNA"/>
</dbReference>
<reference evidence="2 3" key="1">
    <citation type="submission" date="2019-06" db="EMBL/GenBank/DDBJ databases">
        <title>Genomic Encyclopedia of Type Strains, Phase IV (KMG-V): Genome sequencing to study the core and pangenomes of soil and plant-associated prokaryotes.</title>
        <authorList>
            <person name="Whitman W."/>
        </authorList>
    </citation>
    <scope>NUCLEOTIDE SEQUENCE [LARGE SCALE GENOMIC DNA]</scope>
    <source>
        <strain evidence="2 3">BR 10355</strain>
    </source>
</reference>
<accession>A0A560MHL1</accession>
<protein>
    <recommendedName>
        <fullName evidence="4">Transmembrane protein</fullName>
    </recommendedName>
</protein>
<keyword evidence="1" id="KW-0472">Membrane</keyword>
<dbReference type="Proteomes" id="UP000321304">
    <property type="component" value="Unassembled WGS sequence"/>
</dbReference>
<proteinExistence type="predicted"/>
<dbReference type="RefSeq" id="WP_167528864.1">
    <property type="nucleotide sequence ID" value="NZ_VITY01000001.1"/>
</dbReference>
<evidence type="ECO:0000256" key="1">
    <source>
        <dbReference type="SAM" id="Phobius"/>
    </source>
</evidence>
<organism evidence="2 3">
    <name type="scientific">Bradyrhizobium macuxiense</name>
    <dbReference type="NCBI Taxonomy" id="1755647"/>
    <lineage>
        <taxon>Bacteria</taxon>
        <taxon>Pseudomonadati</taxon>
        <taxon>Pseudomonadota</taxon>
        <taxon>Alphaproteobacteria</taxon>
        <taxon>Hyphomicrobiales</taxon>
        <taxon>Nitrobacteraceae</taxon>
        <taxon>Bradyrhizobium</taxon>
    </lineage>
</organism>
<evidence type="ECO:0008006" key="4">
    <source>
        <dbReference type="Google" id="ProtNLM"/>
    </source>
</evidence>
<name>A0A560MHL1_9BRAD</name>
<sequence length="58" mass="6641">MMPSFHSADRPTHRRVMVVGLLFCSAFVVISFWLRPQPESSKVLVKADRLVRTARKAN</sequence>
<feature type="transmembrane region" description="Helical" evidence="1">
    <location>
        <begin position="16"/>
        <end position="34"/>
    </location>
</feature>
<dbReference type="AlphaFoldDB" id="A0A560MHL1"/>
<comment type="caution">
    <text evidence="2">The sequence shown here is derived from an EMBL/GenBank/DDBJ whole genome shotgun (WGS) entry which is preliminary data.</text>
</comment>
<gene>
    <name evidence="2" type="ORF">FBZ93_101155</name>
</gene>
<evidence type="ECO:0000313" key="2">
    <source>
        <dbReference type="EMBL" id="TWC06865.1"/>
    </source>
</evidence>
<keyword evidence="3" id="KW-1185">Reference proteome</keyword>
<dbReference type="STRING" id="1755647.AS156_00750"/>
<keyword evidence="1" id="KW-0812">Transmembrane</keyword>